<keyword evidence="1" id="KW-0472">Membrane</keyword>
<dbReference type="InterPro" id="IPR000421">
    <property type="entry name" value="FA58C"/>
</dbReference>
<keyword evidence="2" id="KW-0732">Signal</keyword>
<dbReference type="EMBL" id="JACIDK010000005">
    <property type="protein sequence ID" value="MBB3892754.1"/>
    <property type="molecule type" value="Genomic_DNA"/>
</dbReference>
<dbReference type="Pfam" id="PF00754">
    <property type="entry name" value="F5_F8_type_C"/>
    <property type="match status" value="1"/>
</dbReference>
<evidence type="ECO:0000256" key="2">
    <source>
        <dbReference type="SAM" id="SignalP"/>
    </source>
</evidence>
<reference evidence="4 5" key="1">
    <citation type="submission" date="2020-08" db="EMBL/GenBank/DDBJ databases">
        <title>Genomic Encyclopedia of Type Strains, Phase IV (KMG-IV): sequencing the most valuable type-strain genomes for metagenomic binning, comparative biology and taxonomic classification.</title>
        <authorList>
            <person name="Goeker M."/>
        </authorList>
    </citation>
    <scope>NUCLEOTIDE SEQUENCE [LARGE SCALE GENOMIC DNA]</scope>
    <source>
        <strain evidence="4 5">DSM 21793</strain>
    </source>
</reference>
<keyword evidence="1" id="KW-1133">Transmembrane helix</keyword>
<protein>
    <recommendedName>
        <fullName evidence="3">F5/8 type C domain-containing protein</fullName>
    </recommendedName>
</protein>
<feature type="domain" description="F5/8 type C" evidence="3">
    <location>
        <begin position="12"/>
        <end position="158"/>
    </location>
</feature>
<evidence type="ECO:0000256" key="1">
    <source>
        <dbReference type="SAM" id="Phobius"/>
    </source>
</evidence>
<dbReference type="InterPro" id="IPR008979">
    <property type="entry name" value="Galactose-bd-like_sf"/>
</dbReference>
<dbReference type="PROSITE" id="PS50022">
    <property type="entry name" value="FA58C_3"/>
    <property type="match status" value="1"/>
</dbReference>
<dbReference type="InterPro" id="IPR013424">
    <property type="entry name" value="Ice-binding_C"/>
</dbReference>
<feature type="transmembrane region" description="Helical" evidence="1">
    <location>
        <begin position="192"/>
        <end position="211"/>
    </location>
</feature>
<sequence length="219" mass="22961">MFAKSLGLAALVAAGSLALPAAAATTITPVGVTATNTFPFWGTYNAENLIDGSGLSGGLHDADYANMWMTDLGVSAAALTFDLGQTYKLSGADIWNYNFGVEEFASTLDRASKAFKISISTDGVTYTQVLAGELARGTGKVLAAENFGFSGAARYVQIALDGNHQKYPETYGYAPIGLSEVRFTGSAVPEPATWAMMITGFGLAGTALRAARRRDQKFA</sequence>
<comment type="caution">
    <text evidence="4">The sequence shown here is derived from an EMBL/GenBank/DDBJ whole genome shotgun (WGS) entry which is preliminary data.</text>
</comment>
<dbReference type="NCBIfam" id="TIGR02595">
    <property type="entry name" value="PEP_CTERM"/>
    <property type="match status" value="1"/>
</dbReference>
<keyword evidence="1" id="KW-0812">Transmembrane</keyword>
<feature type="chain" id="PRO_5032653857" description="F5/8 type C domain-containing protein" evidence="2">
    <location>
        <begin position="24"/>
        <end position="219"/>
    </location>
</feature>
<name>A0A840A365_9CAUL</name>
<dbReference type="Proteomes" id="UP000530564">
    <property type="component" value="Unassembled WGS sequence"/>
</dbReference>
<dbReference type="SUPFAM" id="SSF49785">
    <property type="entry name" value="Galactose-binding domain-like"/>
    <property type="match status" value="1"/>
</dbReference>
<keyword evidence="5" id="KW-1185">Reference proteome</keyword>
<dbReference type="Pfam" id="PF07589">
    <property type="entry name" value="PEP-CTERM"/>
    <property type="match status" value="1"/>
</dbReference>
<evidence type="ECO:0000259" key="3">
    <source>
        <dbReference type="PROSITE" id="PS50022"/>
    </source>
</evidence>
<evidence type="ECO:0000313" key="5">
    <source>
        <dbReference type="Proteomes" id="UP000530564"/>
    </source>
</evidence>
<feature type="signal peptide" evidence="2">
    <location>
        <begin position="1"/>
        <end position="23"/>
    </location>
</feature>
<accession>A0A840A365</accession>
<evidence type="ECO:0000313" key="4">
    <source>
        <dbReference type="EMBL" id="MBB3892754.1"/>
    </source>
</evidence>
<dbReference type="NCBIfam" id="NF035944">
    <property type="entry name" value="PEPxxWA-CTERM"/>
    <property type="match status" value="1"/>
</dbReference>
<dbReference type="AlphaFoldDB" id="A0A840A365"/>
<gene>
    <name evidence="4" type="ORF">GGQ61_003490</name>
</gene>
<organism evidence="4 5">
    <name type="scientific">Phenylobacterium haematophilum</name>
    <dbReference type="NCBI Taxonomy" id="98513"/>
    <lineage>
        <taxon>Bacteria</taxon>
        <taxon>Pseudomonadati</taxon>
        <taxon>Pseudomonadota</taxon>
        <taxon>Alphaproteobacteria</taxon>
        <taxon>Caulobacterales</taxon>
        <taxon>Caulobacteraceae</taxon>
        <taxon>Phenylobacterium</taxon>
    </lineage>
</organism>
<dbReference type="Gene3D" id="2.60.120.260">
    <property type="entry name" value="Galactose-binding domain-like"/>
    <property type="match status" value="1"/>
</dbReference>
<proteinExistence type="predicted"/>